<gene>
    <name evidence="2" type="ORF">ETSY2_52030</name>
</gene>
<name>W4L4U0_9BACT</name>
<keyword evidence="1" id="KW-0732">Signal</keyword>
<organism evidence="2 3">
    <name type="scientific">Candidatus Entotheonella gemina</name>
    <dbReference type="NCBI Taxonomy" id="1429439"/>
    <lineage>
        <taxon>Bacteria</taxon>
        <taxon>Pseudomonadati</taxon>
        <taxon>Nitrospinota/Tectimicrobiota group</taxon>
        <taxon>Candidatus Tectimicrobiota</taxon>
        <taxon>Candidatus Entotheonellia</taxon>
        <taxon>Candidatus Entotheonellales</taxon>
        <taxon>Candidatus Entotheonellaceae</taxon>
        <taxon>Candidatus Entotheonella</taxon>
    </lineage>
</organism>
<evidence type="ECO:0000256" key="1">
    <source>
        <dbReference type="SAM" id="SignalP"/>
    </source>
</evidence>
<protein>
    <submittedName>
        <fullName evidence="2">Uncharacterized protein</fullName>
    </submittedName>
</protein>
<sequence length="95" mass="10881">MTLVAVARVMAVIWISLSATANGQLFAVTVDGEKIITRRAYTKTPSYLLRKLCLGWVTSKHDVDAVIRSRFIEWMTIRETNQFLSVWVTHEVIKK</sequence>
<feature type="signal peptide" evidence="1">
    <location>
        <begin position="1"/>
        <end position="21"/>
    </location>
</feature>
<evidence type="ECO:0000313" key="3">
    <source>
        <dbReference type="Proteomes" id="UP000019140"/>
    </source>
</evidence>
<dbReference type="Proteomes" id="UP000019140">
    <property type="component" value="Unassembled WGS sequence"/>
</dbReference>
<proteinExistence type="predicted"/>
<dbReference type="EMBL" id="AZHX01002723">
    <property type="protein sequence ID" value="ETW93082.1"/>
    <property type="molecule type" value="Genomic_DNA"/>
</dbReference>
<evidence type="ECO:0000313" key="2">
    <source>
        <dbReference type="EMBL" id="ETW93082.1"/>
    </source>
</evidence>
<reference evidence="2 3" key="1">
    <citation type="journal article" date="2014" name="Nature">
        <title>An environmental bacterial taxon with a large and distinct metabolic repertoire.</title>
        <authorList>
            <person name="Wilson M.C."/>
            <person name="Mori T."/>
            <person name="Ruckert C."/>
            <person name="Uria A.R."/>
            <person name="Helf M.J."/>
            <person name="Takada K."/>
            <person name="Gernert C."/>
            <person name="Steffens U.A."/>
            <person name="Heycke N."/>
            <person name="Schmitt S."/>
            <person name="Rinke C."/>
            <person name="Helfrich E.J."/>
            <person name="Brachmann A.O."/>
            <person name="Gurgui C."/>
            <person name="Wakimoto T."/>
            <person name="Kracht M."/>
            <person name="Crusemann M."/>
            <person name="Hentschel U."/>
            <person name="Abe I."/>
            <person name="Matsunaga S."/>
            <person name="Kalinowski J."/>
            <person name="Takeyama H."/>
            <person name="Piel J."/>
        </authorList>
    </citation>
    <scope>NUCLEOTIDE SEQUENCE [LARGE SCALE GENOMIC DNA]</scope>
    <source>
        <strain evidence="3">TSY2</strain>
    </source>
</reference>
<dbReference type="HOGENOM" id="CLU_2367619_0_0_7"/>
<dbReference type="AlphaFoldDB" id="W4L4U0"/>
<comment type="caution">
    <text evidence="2">The sequence shown here is derived from an EMBL/GenBank/DDBJ whole genome shotgun (WGS) entry which is preliminary data.</text>
</comment>
<feature type="chain" id="PRO_5004845615" evidence="1">
    <location>
        <begin position="22"/>
        <end position="95"/>
    </location>
</feature>
<keyword evidence="3" id="KW-1185">Reference proteome</keyword>
<accession>W4L4U0</accession>